<evidence type="ECO:0000256" key="4">
    <source>
        <dbReference type="PROSITE-ProRule" id="PRU00169"/>
    </source>
</evidence>
<dbReference type="EMBL" id="QYBC01000019">
    <property type="protein sequence ID" value="RYB02579.1"/>
    <property type="molecule type" value="Genomic_DNA"/>
</dbReference>
<dbReference type="Proteomes" id="UP000289411">
    <property type="component" value="Unassembled WGS sequence"/>
</dbReference>
<dbReference type="Pfam" id="PF00072">
    <property type="entry name" value="Response_reg"/>
    <property type="match status" value="1"/>
</dbReference>
<feature type="modified residue" description="4-aspartylphosphate" evidence="4">
    <location>
        <position position="56"/>
    </location>
</feature>
<dbReference type="RefSeq" id="WP_129221114.1">
    <property type="nucleotide sequence ID" value="NZ_QYBC01000019.1"/>
</dbReference>
<reference evidence="6 7" key="1">
    <citation type="submission" date="2018-09" db="EMBL/GenBank/DDBJ databases">
        <authorList>
            <person name="Grouzdev D.S."/>
            <person name="Krutkina M.S."/>
        </authorList>
    </citation>
    <scope>NUCLEOTIDE SEQUENCE [LARGE SCALE GENOMIC DNA]</scope>
    <source>
        <strain evidence="6 7">RmlP001</strain>
    </source>
</reference>
<reference evidence="6 7" key="2">
    <citation type="submission" date="2019-02" db="EMBL/GenBank/DDBJ databases">
        <title>'Lichenibacterium ramalinii' gen. nov. sp. nov., 'Lichenibacterium minor' gen. nov. sp. nov.</title>
        <authorList>
            <person name="Pankratov T."/>
        </authorList>
    </citation>
    <scope>NUCLEOTIDE SEQUENCE [LARGE SCALE GENOMIC DNA]</scope>
    <source>
        <strain evidence="6 7">RmlP001</strain>
    </source>
</reference>
<dbReference type="PANTHER" id="PTHR44591">
    <property type="entry name" value="STRESS RESPONSE REGULATOR PROTEIN 1"/>
    <property type="match status" value="1"/>
</dbReference>
<evidence type="ECO:0000313" key="7">
    <source>
        <dbReference type="Proteomes" id="UP000289411"/>
    </source>
</evidence>
<dbReference type="InterPro" id="IPR001789">
    <property type="entry name" value="Sig_transdc_resp-reg_receiver"/>
</dbReference>
<keyword evidence="3" id="KW-0804">Transcription</keyword>
<comment type="caution">
    <text evidence="6">The sequence shown here is derived from an EMBL/GenBank/DDBJ whole genome shotgun (WGS) entry which is preliminary data.</text>
</comment>
<dbReference type="GO" id="GO:0000160">
    <property type="term" value="P:phosphorelay signal transduction system"/>
    <property type="evidence" value="ECO:0007669"/>
    <property type="project" value="InterPro"/>
</dbReference>
<evidence type="ECO:0000256" key="1">
    <source>
        <dbReference type="ARBA" id="ARBA00022553"/>
    </source>
</evidence>
<organism evidence="6 7">
    <name type="scientific">Lichenibacterium ramalinae</name>
    <dbReference type="NCBI Taxonomy" id="2316527"/>
    <lineage>
        <taxon>Bacteria</taxon>
        <taxon>Pseudomonadati</taxon>
        <taxon>Pseudomonadota</taxon>
        <taxon>Alphaproteobacteria</taxon>
        <taxon>Hyphomicrobiales</taxon>
        <taxon>Lichenihabitantaceae</taxon>
        <taxon>Lichenibacterium</taxon>
    </lineage>
</organism>
<accession>A0A4V1RI72</accession>
<keyword evidence="2" id="KW-0805">Transcription regulation</keyword>
<evidence type="ECO:0000256" key="3">
    <source>
        <dbReference type="ARBA" id="ARBA00023163"/>
    </source>
</evidence>
<protein>
    <submittedName>
        <fullName evidence="6">Response regulator</fullName>
    </submittedName>
</protein>
<dbReference type="PROSITE" id="PS50110">
    <property type="entry name" value="RESPONSE_REGULATORY"/>
    <property type="match status" value="1"/>
</dbReference>
<evidence type="ECO:0000256" key="2">
    <source>
        <dbReference type="ARBA" id="ARBA00023015"/>
    </source>
</evidence>
<feature type="domain" description="Response regulatory" evidence="5">
    <location>
        <begin position="5"/>
        <end position="118"/>
    </location>
</feature>
<gene>
    <name evidence="6" type="ORF">D3272_20710</name>
</gene>
<name>A0A4V1RI72_9HYPH</name>
<evidence type="ECO:0000313" key="6">
    <source>
        <dbReference type="EMBL" id="RYB02579.1"/>
    </source>
</evidence>
<dbReference type="InterPro" id="IPR011006">
    <property type="entry name" value="CheY-like_superfamily"/>
</dbReference>
<dbReference type="OrthoDB" id="9784719at2"/>
<dbReference type="InterPro" id="IPR050595">
    <property type="entry name" value="Bact_response_regulator"/>
</dbReference>
<dbReference type="PANTHER" id="PTHR44591:SF3">
    <property type="entry name" value="RESPONSE REGULATORY DOMAIN-CONTAINING PROTEIN"/>
    <property type="match status" value="1"/>
</dbReference>
<proteinExistence type="predicted"/>
<keyword evidence="1 4" id="KW-0597">Phosphoprotein</keyword>
<dbReference type="Gene3D" id="3.40.50.2300">
    <property type="match status" value="1"/>
</dbReference>
<evidence type="ECO:0000259" key="5">
    <source>
        <dbReference type="PROSITE" id="PS50110"/>
    </source>
</evidence>
<keyword evidence="7" id="KW-1185">Reference proteome</keyword>
<sequence length="121" mass="13279">MQRSTILIVEDDPVLRADTLYMLEEAGMSVVERADADEALGFLLEHSTAVAAVLTDINMPGHSDGVHLAEMISRHWPHIAVVVTSGALRPTRQLPARVHFIAKPWSVEQIINAMEVMVEAA</sequence>
<dbReference type="SUPFAM" id="SSF52172">
    <property type="entry name" value="CheY-like"/>
    <property type="match status" value="1"/>
</dbReference>
<dbReference type="AlphaFoldDB" id="A0A4V1RI72"/>
<dbReference type="SMART" id="SM00448">
    <property type="entry name" value="REC"/>
    <property type="match status" value="1"/>
</dbReference>